<name>A0A433DA33_9FUNG</name>
<gene>
    <name evidence="2" type="ORF">BC936DRAFT_145400</name>
</gene>
<proteinExistence type="predicted"/>
<keyword evidence="1" id="KW-0472">Membrane</keyword>
<feature type="transmembrane region" description="Helical" evidence="1">
    <location>
        <begin position="44"/>
        <end position="64"/>
    </location>
</feature>
<keyword evidence="3" id="KW-1185">Reference proteome</keyword>
<comment type="caution">
    <text evidence="2">The sequence shown here is derived from an EMBL/GenBank/DDBJ whole genome shotgun (WGS) entry which is preliminary data.</text>
</comment>
<keyword evidence="1" id="KW-1133">Transmembrane helix</keyword>
<dbReference type="AlphaFoldDB" id="A0A433DA33"/>
<dbReference type="EMBL" id="RBNI01004172">
    <property type="protein sequence ID" value="RUP47730.1"/>
    <property type="molecule type" value="Genomic_DNA"/>
</dbReference>
<evidence type="ECO:0000313" key="2">
    <source>
        <dbReference type="EMBL" id="RUP47730.1"/>
    </source>
</evidence>
<protein>
    <submittedName>
        <fullName evidence="2">Uncharacterized protein</fullName>
    </submittedName>
</protein>
<feature type="transmembrane region" description="Helical" evidence="1">
    <location>
        <begin position="12"/>
        <end position="32"/>
    </location>
</feature>
<organism evidence="2 3">
    <name type="scientific">Jimgerdemannia flammicorona</name>
    <dbReference type="NCBI Taxonomy" id="994334"/>
    <lineage>
        <taxon>Eukaryota</taxon>
        <taxon>Fungi</taxon>
        <taxon>Fungi incertae sedis</taxon>
        <taxon>Mucoromycota</taxon>
        <taxon>Mucoromycotina</taxon>
        <taxon>Endogonomycetes</taxon>
        <taxon>Endogonales</taxon>
        <taxon>Endogonaceae</taxon>
        <taxon>Jimgerdemannia</taxon>
    </lineage>
</organism>
<evidence type="ECO:0000313" key="3">
    <source>
        <dbReference type="Proteomes" id="UP000268093"/>
    </source>
</evidence>
<reference evidence="2 3" key="1">
    <citation type="journal article" date="2018" name="New Phytol.">
        <title>Phylogenomics of Endogonaceae and evolution of mycorrhizas within Mucoromycota.</title>
        <authorList>
            <person name="Chang Y."/>
            <person name="Desiro A."/>
            <person name="Na H."/>
            <person name="Sandor L."/>
            <person name="Lipzen A."/>
            <person name="Clum A."/>
            <person name="Barry K."/>
            <person name="Grigoriev I.V."/>
            <person name="Martin F.M."/>
            <person name="Stajich J.E."/>
            <person name="Smith M.E."/>
            <person name="Bonito G."/>
            <person name="Spatafora J.W."/>
        </authorList>
    </citation>
    <scope>NUCLEOTIDE SEQUENCE [LARGE SCALE GENOMIC DNA]</scope>
    <source>
        <strain evidence="2 3">GMNB39</strain>
    </source>
</reference>
<sequence length="68" mass="8067">MIAHYDQLCHFTYNLFKYIFILNSTKIIIVYTEDDTSNSAAQELFENILTINTIFICQILMRVMKIKI</sequence>
<accession>A0A433DA33</accession>
<dbReference type="Proteomes" id="UP000268093">
    <property type="component" value="Unassembled WGS sequence"/>
</dbReference>
<dbReference type="OrthoDB" id="2446774at2759"/>
<keyword evidence="1" id="KW-0812">Transmembrane</keyword>
<evidence type="ECO:0000256" key="1">
    <source>
        <dbReference type="SAM" id="Phobius"/>
    </source>
</evidence>